<dbReference type="AlphaFoldDB" id="A0A919ULW0"/>
<dbReference type="GO" id="GO:0061503">
    <property type="term" value="F:tRNA threonylcarbamoyladenosine dehydratase"/>
    <property type="evidence" value="ECO:0007669"/>
    <property type="project" value="TreeGrafter"/>
</dbReference>
<name>A0A919ULW0_9ACTN</name>
<evidence type="ECO:0008006" key="10">
    <source>
        <dbReference type="Google" id="ProtNLM"/>
    </source>
</evidence>
<comment type="caution">
    <text evidence="8">The sequence shown here is derived from an EMBL/GenBank/DDBJ whole genome shotgun (WGS) entry which is preliminary data.</text>
</comment>
<dbReference type="PANTHER" id="PTHR43267:SF1">
    <property type="entry name" value="TRNA THREONYLCARBAMOYLADENOSINE DEHYDRATASE"/>
    <property type="match status" value="1"/>
</dbReference>
<dbReference type="GO" id="GO:0008641">
    <property type="term" value="F:ubiquitin-like modifier activating enzyme activity"/>
    <property type="evidence" value="ECO:0007669"/>
    <property type="project" value="InterPro"/>
</dbReference>
<dbReference type="GO" id="GO:0008237">
    <property type="term" value="F:metallopeptidase activity"/>
    <property type="evidence" value="ECO:0007669"/>
    <property type="project" value="UniProtKB-KW"/>
</dbReference>
<dbReference type="Pfam" id="PF00899">
    <property type="entry name" value="ThiF"/>
    <property type="match status" value="1"/>
</dbReference>
<evidence type="ECO:0000256" key="2">
    <source>
        <dbReference type="ARBA" id="ARBA00022723"/>
    </source>
</evidence>
<dbReference type="InterPro" id="IPR000594">
    <property type="entry name" value="ThiF_NAD_FAD-bd"/>
</dbReference>
<feature type="domain" description="JAB" evidence="7">
    <location>
        <begin position="22"/>
        <end position="103"/>
    </location>
</feature>
<organism evidence="8 9">
    <name type="scientific">Acrocarpospora phusangensis</name>
    <dbReference type="NCBI Taxonomy" id="1070424"/>
    <lineage>
        <taxon>Bacteria</taxon>
        <taxon>Bacillati</taxon>
        <taxon>Actinomycetota</taxon>
        <taxon>Actinomycetes</taxon>
        <taxon>Streptosporangiales</taxon>
        <taxon>Streptosporangiaceae</taxon>
        <taxon>Acrocarpospora</taxon>
    </lineage>
</organism>
<dbReference type="GO" id="GO:0046872">
    <property type="term" value="F:metal ion binding"/>
    <property type="evidence" value="ECO:0007669"/>
    <property type="project" value="UniProtKB-KW"/>
</dbReference>
<dbReference type="Gene3D" id="3.40.50.720">
    <property type="entry name" value="NAD(P)-binding Rossmann-like Domain"/>
    <property type="match status" value="1"/>
</dbReference>
<protein>
    <recommendedName>
        <fullName evidence="10">THIF-type NAD/FAD binding fold domain-containing protein</fullName>
    </recommendedName>
</protein>
<dbReference type="PANTHER" id="PTHR43267">
    <property type="entry name" value="TRNA THREONYLCARBAMOYLADENOSINE DEHYDRATASE"/>
    <property type="match status" value="1"/>
</dbReference>
<keyword evidence="5" id="KW-0482">Metalloprotease</keyword>
<dbReference type="GO" id="GO:0006508">
    <property type="term" value="P:proteolysis"/>
    <property type="evidence" value="ECO:0007669"/>
    <property type="project" value="UniProtKB-KW"/>
</dbReference>
<dbReference type="InterPro" id="IPR035985">
    <property type="entry name" value="Ubiquitin-activating_enz"/>
</dbReference>
<accession>A0A919ULW0</accession>
<evidence type="ECO:0000256" key="3">
    <source>
        <dbReference type="ARBA" id="ARBA00022801"/>
    </source>
</evidence>
<keyword evidence="1" id="KW-0645">Protease</keyword>
<evidence type="ECO:0000313" key="8">
    <source>
        <dbReference type="EMBL" id="GIH26374.1"/>
    </source>
</evidence>
<sequence length="557" mass="57889">MTDPAVRIADYVLDRVAATLGATAPEQGGALLGVPGADVVTLFLHDESAEVTSVLYHNSDRLIEEIGRVERGTAARFKGIAHSHPGGMATPSGQDRAEFARSLALNPALTRYLAPIVTHDADTPLEGHELALDGCRISFFGATRTESGPRVAPVRPVVLPIRRSLTRAGFTGEGDPALVTVDGTPMLGVTGEIEGLGPVAVLFGADYPAAAPLVVAGGVGPVPLRWDLSVPAADRLARAVRRPPARVPLQARSAGLLSPVLAERRVLVAGAGSVGSYLAEVLARAGVGAFTLVDPETVAAENLGRSAYRVADVGAPKTEALARLVRAINPACRVDGRTAALHELPAGELAALVAEADLVVAATDDNAAQARLDHLAYWYGKPAVFPALYRGAEGGEVVMVADGLPCWGCCAGSVRAATAREDSPHRRTDYGTGRLVAEPGLLTDIHHVCSVAGKLALGLLHPESEDVAARRFADQVRERGASYAVFANRPGYWIFPALLGDAFGQHAYQSVWLVPSRDADCPVCGDPAGRTDPAAHPVAFAATDLLAAYESAGPGPG</sequence>
<evidence type="ECO:0000259" key="6">
    <source>
        <dbReference type="Pfam" id="PF00899"/>
    </source>
</evidence>
<dbReference type="SUPFAM" id="SSF69572">
    <property type="entry name" value="Activating enzymes of the ubiquitin-like proteins"/>
    <property type="match status" value="1"/>
</dbReference>
<keyword evidence="3" id="KW-0378">Hydrolase</keyword>
<dbReference type="Pfam" id="PF14464">
    <property type="entry name" value="Prok-JAB"/>
    <property type="match status" value="1"/>
</dbReference>
<evidence type="ECO:0000313" key="9">
    <source>
        <dbReference type="Proteomes" id="UP000640052"/>
    </source>
</evidence>
<dbReference type="RefSeq" id="WP_204043054.1">
    <property type="nucleotide sequence ID" value="NZ_BOOA01000039.1"/>
</dbReference>
<keyword evidence="4" id="KW-0862">Zinc</keyword>
<dbReference type="CDD" id="cd01483">
    <property type="entry name" value="E1_enzyme_family"/>
    <property type="match status" value="1"/>
</dbReference>
<dbReference type="SUPFAM" id="SSF102712">
    <property type="entry name" value="JAB1/MPN domain"/>
    <property type="match status" value="1"/>
</dbReference>
<dbReference type="GO" id="GO:0061504">
    <property type="term" value="P:cyclic threonylcarbamoyladenosine biosynthetic process"/>
    <property type="evidence" value="ECO:0007669"/>
    <property type="project" value="TreeGrafter"/>
</dbReference>
<dbReference type="InterPro" id="IPR028090">
    <property type="entry name" value="JAB_dom_prok"/>
</dbReference>
<evidence type="ECO:0000256" key="5">
    <source>
        <dbReference type="ARBA" id="ARBA00023049"/>
    </source>
</evidence>
<evidence type="ECO:0000259" key="7">
    <source>
        <dbReference type="Pfam" id="PF14464"/>
    </source>
</evidence>
<reference evidence="8" key="1">
    <citation type="submission" date="2021-01" db="EMBL/GenBank/DDBJ databases">
        <title>Whole genome shotgun sequence of Acrocarpospora phusangensis NBRC 108782.</title>
        <authorList>
            <person name="Komaki H."/>
            <person name="Tamura T."/>
        </authorList>
    </citation>
    <scope>NUCLEOTIDE SEQUENCE</scope>
    <source>
        <strain evidence="8">NBRC 108782</strain>
    </source>
</reference>
<evidence type="ECO:0000256" key="1">
    <source>
        <dbReference type="ARBA" id="ARBA00022670"/>
    </source>
</evidence>
<dbReference type="Proteomes" id="UP000640052">
    <property type="component" value="Unassembled WGS sequence"/>
</dbReference>
<keyword evidence="9" id="KW-1185">Reference proteome</keyword>
<dbReference type="EMBL" id="BOOA01000039">
    <property type="protein sequence ID" value="GIH26374.1"/>
    <property type="molecule type" value="Genomic_DNA"/>
</dbReference>
<gene>
    <name evidence="8" type="ORF">Aph01nite_46840</name>
</gene>
<proteinExistence type="predicted"/>
<evidence type="ECO:0000256" key="4">
    <source>
        <dbReference type="ARBA" id="ARBA00022833"/>
    </source>
</evidence>
<feature type="domain" description="THIF-type NAD/FAD binding fold" evidence="6">
    <location>
        <begin position="261"/>
        <end position="414"/>
    </location>
</feature>
<dbReference type="InterPro" id="IPR045886">
    <property type="entry name" value="ThiF/MoeB/HesA"/>
</dbReference>
<keyword evidence="2" id="KW-0479">Metal-binding</keyword>